<gene>
    <name evidence="1" type="ORF">G3A56_28120</name>
</gene>
<evidence type="ECO:0000313" key="1">
    <source>
        <dbReference type="EMBL" id="QIB41640.1"/>
    </source>
</evidence>
<accession>A0A7L5BRY0</accession>
<keyword evidence="1" id="KW-0614">Plasmid</keyword>
<dbReference type="AlphaFoldDB" id="A0A7L5BRY0"/>
<evidence type="ECO:0000313" key="2">
    <source>
        <dbReference type="Proteomes" id="UP000464865"/>
    </source>
</evidence>
<organism evidence="1 2">
    <name type="scientific">Rhizobium oryzihabitans</name>
    <dbReference type="NCBI Taxonomy" id="2267833"/>
    <lineage>
        <taxon>Bacteria</taxon>
        <taxon>Pseudomonadati</taxon>
        <taxon>Pseudomonadota</taxon>
        <taxon>Alphaproteobacteria</taxon>
        <taxon>Hyphomicrobiales</taxon>
        <taxon>Rhizobiaceae</taxon>
        <taxon>Rhizobium/Agrobacterium group</taxon>
        <taxon>Rhizobium</taxon>
    </lineage>
</organism>
<keyword evidence="2" id="KW-1185">Reference proteome</keyword>
<sequence length="81" mass="8570">MSGNALCLVKIVAIGDGFATALNKMSVDSEKFRIGAGLPALDARTVCPFLGGIDAAAKFKVREFAPVWLSKRSAAVEKLCR</sequence>
<dbReference type="Proteomes" id="UP000464865">
    <property type="component" value="Plasmid p8"/>
</dbReference>
<protein>
    <submittedName>
        <fullName evidence="1">Uncharacterized protein</fullName>
    </submittedName>
</protein>
<reference evidence="1 2" key="1">
    <citation type="submission" date="2020-02" db="EMBL/GenBank/DDBJ databases">
        <title>Plant-Promoting Endophytic Bacterium Rhizobium oryzihabitans sp. nov., Isolated from the Root of Rice.</title>
        <authorList>
            <person name="zhao J."/>
            <person name="Zhang G."/>
        </authorList>
    </citation>
    <scope>NUCLEOTIDE SEQUENCE [LARGE SCALE GENOMIC DNA]</scope>
    <source>
        <strain evidence="1 2">M15</strain>
        <plasmid evidence="1 2">p8</plasmid>
    </source>
</reference>
<dbReference type="EMBL" id="CP048640">
    <property type="protein sequence ID" value="QIB41640.1"/>
    <property type="molecule type" value="Genomic_DNA"/>
</dbReference>
<proteinExistence type="predicted"/>
<dbReference type="RefSeq" id="WP_142174407.1">
    <property type="nucleotide sequence ID" value="NZ_CP048640.1"/>
</dbReference>
<name>A0A7L5BRY0_9HYPH</name>
<geneLocation type="plasmid" evidence="1 2">
    <name>p8</name>
</geneLocation>
<dbReference type="KEGG" id="roy:G3A56_28120"/>